<protein>
    <recommendedName>
        <fullName evidence="6">SGF29 C-terminal domain-containing protein</fullName>
    </recommendedName>
</protein>
<evidence type="ECO:0000256" key="1">
    <source>
        <dbReference type="ARBA" id="ARBA00004123"/>
    </source>
</evidence>
<reference evidence="7 8" key="1">
    <citation type="submission" date="2016-07" db="EMBL/GenBank/DDBJ databases">
        <title>Multiple horizontal gene transfer events from other fungi enriched the ability of initially mycotrophic Trichoderma (Ascomycota) to feed on dead plant biomass.</title>
        <authorList>
            <consortium name="DOE Joint Genome Institute"/>
            <person name="Aerts A."/>
            <person name="Atanasova L."/>
            <person name="Chenthamara K."/>
            <person name="Zhang J."/>
            <person name="Grujic M."/>
            <person name="Henrissat B."/>
            <person name="Kuo A."/>
            <person name="Salamov A."/>
            <person name="Lipzen A."/>
            <person name="Labutti K."/>
            <person name="Barry K."/>
            <person name="Miao Y."/>
            <person name="Rahimi M.J."/>
            <person name="Shen Q."/>
            <person name="Grigoriev I.V."/>
            <person name="Kubicek C.P."/>
            <person name="Druzhinina I.S."/>
        </authorList>
    </citation>
    <scope>NUCLEOTIDE SEQUENCE [LARGE SCALE GENOMIC DNA]</scope>
    <source>
        <strain evidence="7 8">ATCC 18648</strain>
    </source>
</reference>
<dbReference type="InterPro" id="IPR047288">
    <property type="entry name" value="Tudor_SGF29_rpt1"/>
</dbReference>
<evidence type="ECO:0000256" key="4">
    <source>
        <dbReference type="ARBA" id="ARBA00023242"/>
    </source>
</evidence>
<dbReference type="GO" id="GO:0000124">
    <property type="term" value="C:SAGA complex"/>
    <property type="evidence" value="ECO:0007669"/>
    <property type="project" value="InterPro"/>
</dbReference>
<feature type="domain" description="SGF29 C-terminal" evidence="6">
    <location>
        <begin position="32"/>
        <end position="168"/>
    </location>
</feature>
<dbReference type="STRING" id="983965.A0A2T4C040"/>
<dbReference type="CDD" id="cd20394">
    <property type="entry name" value="Tudor_SGF29_rpt2"/>
    <property type="match status" value="1"/>
</dbReference>
<keyword evidence="3" id="KW-0804">Transcription</keyword>
<evidence type="ECO:0000313" key="8">
    <source>
        <dbReference type="Proteomes" id="UP000240760"/>
    </source>
</evidence>
<evidence type="ECO:0000259" key="6">
    <source>
        <dbReference type="PROSITE" id="PS51518"/>
    </source>
</evidence>
<dbReference type="GO" id="GO:0005634">
    <property type="term" value="C:nucleus"/>
    <property type="evidence" value="ECO:0007669"/>
    <property type="project" value="UniProtKB-SubCell"/>
</dbReference>
<gene>
    <name evidence="7" type="ORF">M440DRAFT_1403400</name>
</gene>
<organism evidence="7 8">
    <name type="scientific">Trichoderma longibrachiatum ATCC 18648</name>
    <dbReference type="NCBI Taxonomy" id="983965"/>
    <lineage>
        <taxon>Eukaryota</taxon>
        <taxon>Fungi</taxon>
        <taxon>Dikarya</taxon>
        <taxon>Ascomycota</taxon>
        <taxon>Pezizomycotina</taxon>
        <taxon>Sordariomycetes</taxon>
        <taxon>Hypocreomycetidae</taxon>
        <taxon>Hypocreales</taxon>
        <taxon>Hypocreaceae</taxon>
        <taxon>Trichoderma</taxon>
    </lineage>
</organism>
<dbReference type="PANTHER" id="PTHR21539:SF0">
    <property type="entry name" value="SAGA-ASSOCIATED FACTOR 29"/>
    <property type="match status" value="1"/>
</dbReference>
<dbReference type="PANTHER" id="PTHR21539">
    <property type="entry name" value="SAGA-ASSOCIATED FACTOR 29"/>
    <property type="match status" value="1"/>
</dbReference>
<keyword evidence="8" id="KW-1185">Reference proteome</keyword>
<dbReference type="Pfam" id="PF07039">
    <property type="entry name" value="SGF29_Tudor"/>
    <property type="match status" value="1"/>
</dbReference>
<keyword evidence="4" id="KW-0539">Nucleus</keyword>
<dbReference type="PROSITE" id="PS51518">
    <property type="entry name" value="SGF29_C"/>
    <property type="match status" value="1"/>
</dbReference>
<name>A0A2T4C040_TRILO</name>
<dbReference type="Proteomes" id="UP000240760">
    <property type="component" value="Unassembled WGS sequence"/>
</dbReference>
<keyword evidence="2" id="KW-0805">Transcription regulation</keyword>
<sequence>MAAASSSQQDDNRHSLYRSNQTCRDLASSFRSRVLFSKGDEVAFKPKAVNGEQTSDWILGEVAAVLGEGKSRRYKVIDIEPDDQSKQKEYRSSASSMIPITPESQASTLKDYEPGQTVLALYPQTTTFYKAEVHGTTTPGKVDLKFEGENDSTTLQQVDRRYVIEYRQ</sequence>
<dbReference type="OrthoDB" id="10265994at2759"/>
<evidence type="ECO:0000313" key="7">
    <source>
        <dbReference type="EMBL" id="PTB74923.1"/>
    </source>
</evidence>
<dbReference type="Gene3D" id="2.30.30.140">
    <property type="match status" value="2"/>
</dbReference>
<feature type="region of interest" description="Disordered" evidence="5">
    <location>
        <begin position="1"/>
        <end position="20"/>
    </location>
</feature>
<dbReference type="InterPro" id="IPR010750">
    <property type="entry name" value="SGF29_tudor-like_dom"/>
</dbReference>
<dbReference type="InterPro" id="IPR037802">
    <property type="entry name" value="SGF29"/>
</dbReference>
<comment type="subcellular location">
    <subcellularLocation>
        <location evidence="1">Nucleus</location>
    </subcellularLocation>
</comment>
<dbReference type="AlphaFoldDB" id="A0A2T4C040"/>
<proteinExistence type="predicted"/>
<accession>A0A2T4C040</accession>
<dbReference type="EMBL" id="KZ679135">
    <property type="protein sequence ID" value="PTB74923.1"/>
    <property type="molecule type" value="Genomic_DNA"/>
</dbReference>
<dbReference type="CDD" id="cd20393">
    <property type="entry name" value="Tudor_SGF29_rpt1"/>
    <property type="match status" value="1"/>
</dbReference>
<evidence type="ECO:0000256" key="3">
    <source>
        <dbReference type="ARBA" id="ARBA00023163"/>
    </source>
</evidence>
<dbReference type="InterPro" id="IPR047287">
    <property type="entry name" value="Tudor_SGF29_rpt2"/>
</dbReference>
<evidence type="ECO:0000256" key="2">
    <source>
        <dbReference type="ARBA" id="ARBA00023015"/>
    </source>
</evidence>
<evidence type="ECO:0000256" key="5">
    <source>
        <dbReference type="SAM" id="MobiDB-lite"/>
    </source>
</evidence>